<dbReference type="Proteomes" id="UP000297725">
    <property type="component" value="Unassembled WGS sequence"/>
</dbReference>
<dbReference type="PANTHER" id="PTHR40032:SF1">
    <property type="entry name" value="EXPORTED PROTEIN"/>
    <property type="match status" value="1"/>
</dbReference>
<comment type="caution">
    <text evidence="3">The sequence shown here is derived from an EMBL/GenBank/DDBJ whole genome shotgun (WGS) entry which is preliminary data.</text>
</comment>
<evidence type="ECO:0000313" key="4">
    <source>
        <dbReference type="Proteomes" id="UP000297725"/>
    </source>
</evidence>
<protein>
    <recommendedName>
        <fullName evidence="2">Putative amidase domain-containing protein</fullName>
    </recommendedName>
</protein>
<reference evidence="3 4" key="1">
    <citation type="submission" date="2019-03" db="EMBL/GenBank/DDBJ databases">
        <title>Vagococcus sp. was isolated fron gut of Carduelis flavirostris.</title>
        <authorList>
            <person name="Ge Y."/>
        </authorList>
    </citation>
    <scope>NUCLEOTIDE SEQUENCE [LARGE SCALE GENOMIC DNA]</scope>
    <source>
        <strain evidence="3 4">CF-210</strain>
    </source>
</reference>
<dbReference type="Pfam" id="PF12671">
    <property type="entry name" value="Amidase_6"/>
    <property type="match status" value="1"/>
</dbReference>
<feature type="domain" description="Putative amidase" evidence="2">
    <location>
        <begin position="173"/>
        <end position="320"/>
    </location>
</feature>
<dbReference type="RefSeq" id="WP_135253556.1">
    <property type="nucleotide sequence ID" value="NZ_SRHU01000007.1"/>
</dbReference>
<organism evidence="3 4">
    <name type="scientific">Vagococcus xieshaowenii</name>
    <dbReference type="NCBI Taxonomy" id="2562451"/>
    <lineage>
        <taxon>Bacteria</taxon>
        <taxon>Bacillati</taxon>
        <taxon>Bacillota</taxon>
        <taxon>Bacilli</taxon>
        <taxon>Lactobacillales</taxon>
        <taxon>Enterococcaceae</taxon>
        <taxon>Vagococcus</taxon>
    </lineage>
</organism>
<name>A0AAJ5JQX4_9ENTE</name>
<gene>
    <name evidence="3" type="ORF">E4031_01465</name>
</gene>
<evidence type="ECO:0000259" key="2">
    <source>
        <dbReference type="Pfam" id="PF12671"/>
    </source>
</evidence>
<proteinExistence type="predicted"/>
<evidence type="ECO:0000256" key="1">
    <source>
        <dbReference type="SAM" id="SignalP"/>
    </source>
</evidence>
<feature type="chain" id="PRO_5042469780" description="Putative amidase domain-containing protein" evidence="1">
    <location>
        <begin position="24"/>
        <end position="328"/>
    </location>
</feature>
<accession>A0AAJ5JQX4</accession>
<keyword evidence="1" id="KW-0732">Signal</keyword>
<feature type="signal peptide" evidence="1">
    <location>
        <begin position="1"/>
        <end position="23"/>
    </location>
</feature>
<dbReference type="InterPro" id="IPR024301">
    <property type="entry name" value="Amidase_6"/>
</dbReference>
<evidence type="ECO:0000313" key="3">
    <source>
        <dbReference type="EMBL" id="TFZ42930.1"/>
    </source>
</evidence>
<dbReference type="EMBL" id="SRHU01000007">
    <property type="protein sequence ID" value="TFZ42930.1"/>
    <property type="molecule type" value="Genomic_DNA"/>
</dbReference>
<dbReference type="AlphaFoldDB" id="A0AAJ5JQX4"/>
<dbReference type="PANTHER" id="PTHR40032">
    <property type="entry name" value="EXPORTED PROTEIN-RELATED"/>
    <property type="match status" value="1"/>
</dbReference>
<sequence>MKKIVVSLVVLFTIGLTAPKVLADEQGGQTLTETINFQETKRIGPDFDLSKKFSQTEIKLLKAAKEELGFNFNGEATDEYLEFLNDLAYSDKYVIGKNESENIEFTSFASNYQTRLSDLFYSLDATSFQTERNQLLNKTYLEVREENKQALLNADYESQLKRAAPQLRSAPFNYAKGTTYALKYALTPNSSYEVFSNGDCTNFTSQIAFAGGKKKVWAANPSGYPWYWDKKGVYSRSWTVAFTFAQYWTADGAITLNYNDKASAQKGMTEGAFVAYWEKNTFNIGHMSYVSQKKNGKAYISQHSTNRKNTAWDSINTSAYSSFIVMKI</sequence>